<dbReference type="EMBL" id="VOHS01000014">
    <property type="protein sequence ID" value="TWV99589.1"/>
    <property type="molecule type" value="Genomic_DNA"/>
</dbReference>
<dbReference type="Pfam" id="PF14059">
    <property type="entry name" value="DUF4251"/>
    <property type="match status" value="1"/>
</dbReference>
<dbReference type="AlphaFoldDB" id="A0A5C6LSZ2"/>
<gene>
    <name evidence="1" type="ORF">FEF09_15345</name>
</gene>
<dbReference type="RefSeq" id="WP_146305933.1">
    <property type="nucleotide sequence ID" value="NZ_VOHS01000014.1"/>
</dbReference>
<evidence type="ECO:0000313" key="2">
    <source>
        <dbReference type="Proteomes" id="UP000318815"/>
    </source>
</evidence>
<organism evidence="1 2">
    <name type="scientific">Chitinophaga pinensis</name>
    <dbReference type="NCBI Taxonomy" id="79329"/>
    <lineage>
        <taxon>Bacteria</taxon>
        <taxon>Pseudomonadati</taxon>
        <taxon>Bacteroidota</taxon>
        <taxon>Chitinophagia</taxon>
        <taxon>Chitinophagales</taxon>
        <taxon>Chitinophagaceae</taxon>
        <taxon>Chitinophaga</taxon>
    </lineage>
</organism>
<reference evidence="1 2" key="1">
    <citation type="submission" date="2019-08" db="EMBL/GenBank/DDBJ databases">
        <title>Whole genome sequencing of chitin degrading bacteria Chitinophaga pinensis YS16.</title>
        <authorList>
            <person name="Singh R.P."/>
            <person name="Manchanda G."/>
            <person name="Maurya I.K."/>
            <person name="Joshi N.K."/>
            <person name="Srivastava A.K."/>
        </authorList>
    </citation>
    <scope>NUCLEOTIDE SEQUENCE [LARGE SCALE GENOMIC DNA]</scope>
    <source>
        <strain evidence="1 2">YS-16</strain>
    </source>
</reference>
<keyword evidence="2" id="KW-1185">Reference proteome</keyword>
<dbReference type="OrthoDB" id="1097715at2"/>
<dbReference type="Gene3D" id="2.40.128.410">
    <property type="match status" value="1"/>
</dbReference>
<dbReference type="InterPro" id="IPR025347">
    <property type="entry name" value="DUF4251"/>
</dbReference>
<proteinExistence type="predicted"/>
<sequence>MRSVQSKVVTVLVLIGGLFISNLQAQDKKNDKQLAVEKMVSARNYVFKVQTVQPTNPSPNRQITSDYDVKITPDSVISYLPYFGRAYTAPMDPTKGGIQFTSTRFDYKEATRKKGGWDITIKPQDTQDARLLSFTISDNGFASLQVISNNRQPISFTGYITERKSKR</sequence>
<name>A0A5C6LSZ2_9BACT</name>
<evidence type="ECO:0000313" key="1">
    <source>
        <dbReference type="EMBL" id="TWV99589.1"/>
    </source>
</evidence>
<protein>
    <submittedName>
        <fullName evidence="1">DUF4251 domain-containing protein</fullName>
    </submittedName>
</protein>
<comment type="caution">
    <text evidence="1">The sequence shown here is derived from an EMBL/GenBank/DDBJ whole genome shotgun (WGS) entry which is preliminary data.</text>
</comment>
<accession>A0A5C6LSZ2</accession>
<dbReference type="Proteomes" id="UP000318815">
    <property type="component" value="Unassembled WGS sequence"/>
</dbReference>